<dbReference type="Proteomes" id="UP000004295">
    <property type="component" value="Unassembled WGS sequence"/>
</dbReference>
<comment type="caution">
    <text evidence="1">The sequence shown here is derived from an EMBL/GenBank/DDBJ whole genome shotgun (WGS) entry which is preliminary data.</text>
</comment>
<protein>
    <submittedName>
        <fullName evidence="1">Uncharacterized protein</fullName>
    </submittedName>
</protein>
<evidence type="ECO:0000313" key="1">
    <source>
        <dbReference type="EMBL" id="EEN82441.1"/>
    </source>
</evidence>
<dbReference type="AlphaFoldDB" id="C3JBL7"/>
<keyword evidence="2" id="KW-1185">Reference proteome</keyword>
<accession>C3JBL7</accession>
<sequence length="40" mass="4759">MKNWRVILCSIQKLQIKALYEEDFSPNRLRPLPLSIAMKN</sequence>
<gene>
    <name evidence="1" type="ORF">POREN0001_1751</name>
</gene>
<reference evidence="1 2" key="1">
    <citation type="submission" date="2009-04" db="EMBL/GenBank/DDBJ databases">
        <authorList>
            <person name="Sebastian Y."/>
            <person name="Madupu R."/>
            <person name="Durkin A.S."/>
            <person name="Torralba M."/>
            <person name="Methe B."/>
            <person name="Sutton G.G."/>
            <person name="Strausberg R.L."/>
            <person name="Nelson K.E."/>
        </authorList>
    </citation>
    <scope>NUCLEOTIDE SEQUENCE [LARGE SCALE GENOMIC DNA]</scope>
    <source>
        <strain evidence="2">ATCC 35406 / BCRC 14492 / JCM 8526 / NCTC 13058 / HG 370</strain>
    </source>
</reference>
<name>C3JBL7_POREA</name>
<organism evidence="1 2">
    <name type="scientific">Porphyromonas endodontalis (strain ATCC 35406 / DSM 24491 / JCM 8526 / CCUG 16442 / BCRC 14492 / NCTC 13058 / HG 370)</name>
    <name type="common">Bacteroides endodontalis</name>
    <dbReference type="NCBI Taxonomy" id="553175"/>
    <lineage>
        <taxon>Bacteria</taxon>
        <taxon>Pseudomonadati</taxon>
        <taxon>Bacteroidota</taxon>
        <taxon>Bacteroidia</taxon>
        <taxon>Bacteroidales</taxon>
        <taxon>Porphyromonadaceae</taxon>
        <taxon>Porphyromonas</taxon>
    </lineage>
</organism>
<proteinExistence type="predicted"/>
<evidence type="ECO:0000313" key="2">
    <source>
        <dbReference type="Proteomes" id="UP000004295"/>
    </source>
</evidence>
<dbReference type="EMBL" id="ACNN01000026">
    <property type="protein sequence ID" value="EEN82441.1"/>
    <property type="molecule type" value="Genomic_DNA"/>
</dbReference>